<geneLocation type="plasmid" evidence="2">
    <name>pfdu301a</name>
</geneLocation>
<dbReference type="EMBL" id="CP045273">
    <property type="protein sequence ID" value="QJX80319.1"/>
    <property type="molecule type" value="Genomic_DNA"/>
</dbReference>
<accession>A0A6M6E5A5</accession>
<name>A0A6M6E5A5_PRIMG</name>
<evidence type="ECO:0000313" key="2">
    <source>
        <dbReference type="Proteomes" id="UP000501076"/>
    </source>
</evidence>
<protein>
    <submittedName>
        <fullName evidence="1">Uncharacterized protein</fullName>
    </submittedName>
</protein>
<gene>
    <name evidence="1" type="ORF">FDZ14_29960</name>
</gene>
<keyword evidence="1" id="KW-0614">Plasmid</keyword>
<reference evidence="1 2" key="1">
    <citation type="submission" date="2019-10" db="EMBL/GenBank/DDBJ databases">
        <title>Complete genome sequences for adaption low water activity.</title>
        <authorList>
            <person name="Zhao L."/>
            <person name="Zhong J."/>
        </authorList>
    </citation>
    <scope>NUCLEOTIDE SEQUENCE [LARGE SCALE GENOMIC DNA]</scope>
    <source>
        <strain evidence="1 2">FDU301</strain>
        <plasmid evidence="2">pfdu301a</plasmid>
    </source>
</reference>
<sequence>MTDFVTNFFTYFTVEFKNEEAELKLFEHFKDVQNYASHQMNDESFASGLGLIIKHYKPRVDYDEDARYFLAATIRHLIKTVRKYHLDKTLTAEDEDVLDIINKLKKFVVEKEY</sequence>
<evidence type="ECO:0000313" key="1">
    <source>
        <dbReference type="EMBL" id="QJX80319.1"/>
    </source>
</evidence>
<dbReference type="AlphaFoldDB" id="A0A6M6E5A5"/>
<proteinExistence type="predicted"/>
<dbReference type="Proteomes" id="UP000501076">
    <property type="component" value="Plasmid pFDU301A"/>
</dbReference>
<organism evidence="1 2">
    <name type="scientific">Priestia megaterium</name>
    <name type="common">Bacillus megaterium</name>
    <dbReference type="NCBI Taxonomy" id="1404"/>
    <lineage>
        <taxon>Bacteria</taxon>
        <taxon>Bacillati</taxon>
        <taxon>Bacillota</taxon>
        <taxon>Bacilli</taxon>
        <taxon>Bacillales</taxon>
        <taxon>Bacillaceae</taxon>
        <taxon>Priestia</taxon>
    </lineage>
</organism>
<dbReference type="RefSeq" id="WP_171778303.1">
    <property type="nucleotide sequence ID" value="NZ_CP045273.1"/>
</dbReference>